<evidence type="ECO:0000256" key="1">
    <source>
        <dbReference type="SAM" id="MobiDB-lite"/>
    </source>
</evidence>
<accession>A0AAD9HBD9</accession>
<dbReference type="AlphaFoldDB" id="A0AAD9HBD9"/>
<name>A0AAD9HBD9_9PEZI</name>
<evidence type="ECO:0000313" key="2">
    <source>
        <dbReference type="EMBL" id="KAK2024829.1"/>
    </source>
</evidence>
<dbReference type="EMBL" id="MU842953">
    <property type="protein sequence ID" value="KAK2024829.1"/>
    <property type="molecule type" value="Genomic_DNA"/>
</dbReference>
<feature type="compositionally biased region" description="Polar residues" evidence="1">
    <location>
        <begin position="33"/>
        <end position="50"/>
    </location>
</feature>
<proteinExistence type="predicted"/>
<protein>
    <submittedName>
        <fullName evidence="2">Uncharacterized protein</fullName>
    </submittedName>
</protein>
<feature type="region of interest" description="Disordered" evidence="1">
    <location>
        <begin position="32"/>
        <end position="51"/>
    </location>
</feature>
<sequence length="69" mass="7436">MLKLSLSLGHCRCFHRTVRGGDILGVNAVANADPTSPNSKPANALPSRQPSEVRPLATVFEPSLWSIPR</sequence>
<gene>
    <name evidence="2" type="ORF">LX32DRAFT_81927</name>
</gene>
<comment type="caution">
    <text evidence="2">The sequence shown here is derived from an EMBL/GenBank/DDBJ whole genome shotgun (WGS) entry which is preliminary data.</text>
</comment>
<keyword evidence="3" id="KW-1185">Reference proteome</keyword>
<reference evidence="2" key="1">
    <citation type="submission" date="2021-06" db="EMBL/GenBank/DDBJ databases">
        <title>Comparative genomics, transcriptomics and evolutionary studies reveal genomic signatures of adaptation to plant cell wall in hemibiotrophic fungi.</title>
        <authorList>
            <consortium name="DOE Joint Genome Institute"/>
            <person name="Baroncelli R."/>
            <person name="Diaz J.F."/>
            <person name="Benocci T."/>
            <person name="Peng M."/>
            <person name="Battaglia E."/>
            <person name="Haridas S."/>
            <person name="Andreopoulos W."/>
            <person name="Labutti K."/>
            <person name="Pangilinan J."/>
            <person name="Floch G.L."/>
            <person name="Makela M.R."/>
            <person name="Henrissat B."/>
            <person name="Grigoriev I.V."/>
            <person name="Crouch J.A."/>
            <person name="De Vries R.P."/>
            <person name="Sukno S.A."/>
            <person name="Thon M.R."/>
        </authorList>
    </citation>
    <scope>NUCLEOTIDE SEQUENCE</scope>
    <source>
        <strain evidence="2">MAFF235873</strain>
    </source>
</reference>
<organism evidence="2 3">
    <name type="scientific">Colletotrichum zoysiae</name>
    <dbReference type="NCBI Taxonomy" id="1216348"/>
    <lineage>
        <taxon>Eukaryota</taxon>
        <taxon>Fungi</taxon>
        <taxon>Dikarya</taxon>
        <taxon>Ascomycota</taxon>
        <taxon>Pezizomycotina</taxon>
        <taxon>Sordariomycetes</taxon>
        <taxon>Hypocreomycetidae</taxon>
        <taxon>Glomerellales</taxon>
        <taxon>Glomerellaceae</taxon>
        <taxon>Colletotrichum</taxon>
        <taxon>Colletotrichum graminicola species complex</taxon>
    </lineage>
</organism>
<dbReference type="Proteomes" id="UP001232148">
    <property type="component" value="Unassembled WGS sequence"/>
</dbReference>
<evidence type="ECO:0000313" key="3">
    <source>
        <dbReference type="Proteomes" id="UP001232148"/>
    </source>
</evidence>